<keyword evidence="2" id="KW-0813">Transport</keyword>
<comment type="subcellular location">
    <subcellularLocation>
        <location evidence="1">Membrane</location>
        <topology evidence="1">Multi-pass membrane protein</topology>
    </subcellularLocation>
</comment>
<feature type="transmembrane region" description="Helical" evidence="6">
    <location>
        <begin position="248"/>
        <end position="276"/>
    </location>
</feature>
<evidence type="ECO:0000256" key="1">
    <source>
        <dbReference type="ARBA" id="ARBA00004141"/>
    </source>
</evidence>
<feature type="transmembrane region" description="Helical" evidence="6">
    <location>
        <begin position="214"/>
        <end position="236"/>
    </location>
</feature>
<evidence type="ECO:0000256" key="6">
    <source>
        <dbReference type="SAM" id="Phobius"/>
    </source>
</evidence>
<dbReference type="AlphaFoldDB" id="A0A5N7C1B7"/>
<keyword evidence="3 6" id="KW-0812">Transmembrane</keyword>
<dbReference type="GO" id="GO:0022857">
    <property type="term" value="F:transmembrane transporter activity"/>
    <property type="evidence" value="ECO:0007669"/>
    <property type="project" value="InterPro"/>
</dbReference>
<feature type="transmembrane region" description="Helical" evidence="6">
    <location>
        <begin position="85"/>
        <end position="109"/>
    </location>
</feature>
<proteinExistence type="predicted"/>
<organism evidence="7">
    <name type="scientific">Petromyces alliaceus</name>
    <name type="common">Aspergillus alliaceus</name>
    <dbReference type="NCBI Taxonomy" id="209559"/>
    <lineage>
        <taxon>Eukaryota</taxon>
        <taxon>Fungi</taxon>
        <taxon>Dikarya</taxon>
        <taxon>Ascomycota</taxon>
        <taxon>Pezizomycotina</taxon>
        <taxon>Eurotiomycetes</taxon>
        <taxon>Eurotiomycetidae</taxon>
        <taxon>Eurotiales</taxon>
        <taxon>Aspergillaceae</taxon>
        <taxon>Aspergillus</taxon>
        <taxon>Aspergillus subgen. Circumdati</taxon>
    </lineage>
</organism>
<dbReference type="InterPro" id="IPR011701">
    <property type="entry name" value="MFS"/>
</dbReference>
<feature type="transmembrane region" description="Helical" evidence="6">
    <location>
        <begin position="296"/>
        <end position="320"/>
    </location>
</feature>
<feature type="transmembrane region" description="Helical" evidence="6">
    <location>
        <begin position="154"/>
        <end position="174"/>
    </location>
</feature>
<dbReference type="InterPro" id="IPR036259">
    <property type="entry name" value="MFS_trans_sf"/>
</dbReference>
<dbReference type="PANTHER" id="PTHR43791:SF38">
    <property type="entry name" value="MAJOR FACILITATOR SUPERFAMILY (MFS) PROFILE DOMAIN-CONTAINING PROTEIN"/>
    <property type="match status" value="1"/>
</dbReference>
<dbReference type="PANTHER" id="PTHR43791">
    <property type="entry name" value="PERMEASE-RELATED"/>
    <property type="match status" value="1"/>
</dbReference>
<dbReference type="GO" id="GO:0016020">
    <property type="term" value="C:membrane"/>
    <property type="evidence" value="ECO:0007669"/>
    <property type="project" value="UniProtKB-SubCell"/>
</dbReference>
<reference evidence="7" key="1">
    <citation type="submission" date="2019-04" db="EMBL/GenBank/DDBJ databases">
        <title>Friends and foes A comparative genomics studyof 23 Aspergillus species from section Flavi.</title>
        <authorList>
            <consortium name="DOE Joint Genome Institute"/>
            <person name="Kjaerbolling I."/>
            <person name="Vesth T."/>
            <person name="Frisvad J.C."/>
            <person name="Nybo J.L."/>
            <person name="Theobald S."/>
            <person name="Kildgaard S."/>
            <person name="Isbrandt T."/>
            <person name="Kuo A."/>
            <person name="Sato A."/>
            <person name="Lyhne E.K."/>
            <person name="Kogle M.E."/>
            <person name="Wiebenga A."/>
            <person name="Kun R.S."/>
            <person name="Lubbers R.J."/>
            <person name="Makela M.R."/>
            <person name="Barry K."/>
            <person name="Chovatia M."/>
            <person name="Clum A."/>
            <person name="Daum C."/>
            <person name="Haridas S."/>
            <person name="He G."/>
            <person name="LaButti K."/>
            <person name="Lipzen A."/>
            <person name="Mondo S."/>
            <person name="Riley R."/>
            <person name="Salamov A."/>
            <person name="Simmons B.A."/>
            <person name="Magnuson J.K."/>
            <person name="Henrissat B."/>
            <person name="Mortensen U.H."/>
            <person name="Larsen T.O."/>
            <person name="Devries R.P."/>
            <person name="Grigoriev I.V."/>
            <person name="Machida M."/>
            <person name="Baker S.E."/>
            <person name="Andersen M.R."/>
        </authorList>
    </citation>
    <scope>NUCLEOTIDE SEQUENCE [LARGE SCALE GENOMIC DNA]</scope>
    <source>
        <strain evidence="7">IBT 14317</strain>
    </source>
</reference>
<keyword evidence="5 6" id="KW-0472">Membrane</keyword>
<dbReference type="SUPFAM" id="SSF103473">
    <property type="entry name" value="MFS general substrate transporter"/>
    <property type="match status" value="1"/>
</dbReference>
<dbReference type="OrthoDB" id="2985014at2759"/>
<keyword evidence="4 6" id="KW-1133">Transmembrane helix</keyword>
<dbReference type="Pfam" id="PF07690">
    <property type="entry name" value="MFS_1"/>
    <property type="match status" value="1"/>
</dbReference>
<dbReference type="EMBL" id="ML735286">
    <property type="protein sequence ID" value="KAE8387881.1"/>
    <property type="molecule type" value="Genomic_DNA"/>
</dbReference>
<name>A0A5N7C1B7_PETAA</name>
<sequence>MEIENAADDAAPSYSPKEEAALVRRTDIMLRPTMWIMYLLSYMDRTNIGNAKISGMQEDLNLTSDQYSTCLGVFFIGYVVLEHLVILRALIGCIESGFAPGILVISPWYKKTEQSKRFGTYISAAELSGAFRGLTAAGIVDGLEGAHDIRGWRWLFIVEGATTVGFALLAVFILPDFPATTKRLSERQRYTAVVQLQSDNVTVMTENAERLSPWQAVLVSVIVGTSTLSYFYSTLVKGLSATPPLTRSLLWCDVVIAGWPVFSLACSIAVLVNALGNLAQIYGSYLFPDSDGPKCIMGFAVISAMLAVGVVVFIILHVWIRRKAKSIVRHQNSSFDLKGTRHLIWQ</sequence>
<gene>
    <name evidence="7" type="ORF">BDV23DRAFT_174301</name>
</gene>
<dbReference type="Proteomes" id="UP000326877">
    <property type="component" value="Unassembled WGS sequence"/>
</dbReference>
<dbReference type="Gene3D" id="1.20.1250.20">
    <property type="entry name" value="MFS general substrate transporter like domains"/>
    <property type="match status" value="2"/>
</dbReference>
<evidence type="ECO:0000313" key="7">
    <source>
        <dbReference type="EMBL" id="KAE8387881.1"/>
    </source>
</evidence>
<protein>
    <submittedName>
        <fullName evidence="7">Major facilitator superfamily domain-containing protein</fullName>
    </submittedName>
</protein>
<evidence type="ECO:0000256" key="2">
    <source>
        <dbReference type="ARBA" id="ARBA00022448"/>
    </source>
</evidence>
<evidence type="ECO:0000256" key="4">
    <source>
        <dbReference type="ARBA" id="ARBA00022989"/>
    </source>
</evidence>
<accession>A0A5N7C1B7</accession>
<evidence type="ECO:0000256" key="5">
    <source>
        <dbReference type="ARBA" id="ARBA00023136"/>
    </source>
</evidence>
<evidence type="ECO:0000256" key="3">
    <source>
        <dbReference type="ARBA" id="ARBA00022692"/>
    </source>
</evidence>